<dbReference type="SUPFAM" id="SSF158587">
    <property type="entry name" value="Jann4075-like"/>
    <property type="match status" value="1"/>
</dbReference>
<dbReference type="OrthoDB" id="9812542at2"/>
<protein>
    <submittedName>
        <fullName evidence="1">DUF2853 family protein</fullName>
    </submittedName>
</protein>
<dbReference type="RefSeq" id="WP_124973629.1">
    <property type="nucleotide sequence ID" value="NZ_RQVS01000016.1"/>
</dbReference>
<dbReference type="Gene3D" id="1.10.238.120">
    <property type="entry name" value="Jann4075-like"/>
    <property type="match status" value="1"/>
</dbReference>
<dbReference type="AlphaFoldDB" id="A0A3P3VSX5"/>
<sequence length="105" mass="11816">MVDHAANIKKYDAKADDAVIASMLKTYRLVLSKPDSALVSFTDAAEVERVRNNFVKKKLGVTDSNEEIDAAIAKVGEQLKGDRRKDRLVVYYLLAKHYKKLDVFA</sequence>
<evidence type="ECO:0000313" key="2">
    <source>
        <dbReference type="Proteomes" id="UP000274391"/>
    </source>
</evidence>
<dbReference type="InterPro" id="IPR023154">
    <property type="entry name" value="Jann4075-like_sf"/>
</dbReference>
<dbReference type="InterPro" id="IPR021274">
    <property type="entry name" value="DUF2853"/>
</dbReference>
<reference evidence="1 2" key="1">
    <citation type="submission" date="2018-11" db="EMBL/GenBank/DDBJ databases">
        <title>YIM 102482-1 draft genome.</title>
        <authorList>
            <person name="Li G."/>
            <person name="Jiang Y."/>
        </authorList>
    </citation>
    <scope>NUCLEOTIDE SEQUENCE [LARGE SCALE GENOMIC DNA]</scope>
    <source>
        <strain evidence="1 2">YIM 102482-1</strain>
    </source>
</reference>
<name>A0A3P3VSX5_9MICO</name>
<dbReference type="Pfam" id="PF11015">
    <property type="entry name" value="DUF2853"/>
    <property type="match status" value="1"/>
</dbReference>
<dbReference type="EMBL" id="RQVS01000016">
    <property type="protein sequence ID" value="RRJ85855.1"/>
    <property type="molecule type" value="Genomic_DNA"/>
</dbReference>
<organism evidence="1 2">
    <name type="scientific">Gulosibacter macacae</name>
    <dbReference type="NCBI Taxonomy" id="2488791"/>
    <lineage>
        <taxon>Bacteria</taxon>
        <taxon>Bacillati</taxon>
        <taxon>Actinomycetota</taxon>
        <taxon>Actinomycetes</taxon>
        <taxon>Micrococcales</taxon>
        <taxon>Microbacteriaceae</taxon>
        <taxon>Gulosibacter</taxon>
    </lineage>
</organism>
<proteinExistence type="predicted"/>
<evidence type="ECO:0000313" key="1">
    <source>
        <dbReference type="EMBL" id="RRJ85855.1"/>
    </source>
</evidence>
<gene>
    <name evidence="1" type="ORF">EG850_11540</name>
</gene>
<comment type="caution">
    <text evidence="1">The sequence shown here is derived from an EMBL/GenBank/DDBJ whole genome shotgun (WGS) entry which is preliminary data.</text>
</comment>
<dbReference type="Proteomes" id="UP000274391">
    <property type="component" value="Unassembled WGS sequence"/>
</dbReference>
<accession>A0A3P3VSX5</accession>
<keyword evidence="2" id="KW-1185">Reference proteome</keyword>